<keyword evidence="3" id="KW-1185">Reference proteome</keyword>
<name>A0A016T2E6_9BILA</name>
<organism evidence="2 3">
    <name type="scientific">Ancylostoma ceylanicum</name>
    <dbReference type="NCBI Taxonomy" id="53326"/>
    <lineage>
        <taxon>Eukaryota</taxon>
        <taxon>Metazoa</taxon>
        <taxon>Ecdysozoa</taxon>
        <taxon>Nematoda</taxon>
        <taxon>Chromadorea</taxon>
        <taxon>Rhabditida</taxon>
        <taxon>Rhabditina</taxon>
        <taxon>Rhabditomorpha</taxon>
        <taxon>Strongyloidea</taxon>
        <taxon>Ancylostomatidae</taxon>
        <taxon>Ancylostomatinae</taxon>
        <taxon>Ancylostoma</taxon>
    </lineage>
</organism>
<evidence type="ECO:0000313" key="3">
    <source>
        <dbReference type="Proteomes" id="UP000024635"/>
    </source>
</evidence>
<dbReference type="EMBL" id="JARK01001479">
    <property type="protein sequence ID" value="EYB97143.1"/>
    <property type="molecule type" value="Genomic_DNA"/>
</dbReference>
<dbReference type="Proteomes" id="UP000024635">
    <property type="component" value="Unassembled WGS sequence"/>
</dbReference>
<proteinExistence type="predicted"/>
<accession>A0A016T2E6</accession>
<evidence type="ECO:0000313" key="2">
    <source>
        <dbReference type="EMBL" id="EYB97143.1"/>
    </source>
</evidence>
<feature type="region of interest" description="Disordered" evidence="1">
    <location>
        <begin position="10"/>
        <end position="30"/>
    </location>
</feature>
<reference evidence="3" key="1">
    <citation type="journal article" date="2015" name="Nat. Genet.">
        <title>The genome and transcriptome of the zoonotic hookworm Ancylostoma ceylanicum identify infection-specific gene families.</title>
        <authorList>
            <person name="Schwarz E.M."/>
            <person name="Hu Y."/>
            <person name="Antoshechkin I."/>
            <person name="Miller M.M."/>
            <person name="Sternberg P.W."/>
            <person name="Aroian R.V."/>
        </authorList>
    </citation>
    <scope>NUCLEOTIDE SEQUENCE</scope>
    <source>
        <strain evidence="3">HY135</strain>
    </source>
</reference>
<gene>
    <name evidence="2" type="primary">Acey_s0143.g2415</name>
    <name evidence="2" type="ORF">Y032_0143g2415</name>
</gene>
<evidence type="ECO:0000256" key="1">
    <source>
        <dbReference type="SAM" id="MobiDB-lite"/>
    </source>
</evidence>
<sequence>MTLTKVEGFCTHNRNPGEHPVPRAPSVNKSHDGAKPYPFQILQADDILVIAGKTVDLHFTRMQTENALRAAIFDTSTANAQKKPRLQYDVIIPERKPAITAKDSYYNVGGCAGMTAAVAASVVAALVAHGYCCGKITPTPPTLVIMTAASERWYEGDRDMWENIINSEESTKKQNTLVSFVSIGKFDKLICQLEKPRL</sequence>
<protein>
    <submittedName>
        <fullName evidence="2">Uncharacterized protein</fullName>
    </submittedName>
</protein>
<dbReference type="AlphaFoldDB" id="A0A016T2E6"/>
<comment type="caution">
    <text evidence="2">The sequence shown here is derived from an EMBL/GenBank/DDBJ whole genome shotgun (WGS) entry which is preliminary data.</text>
</comment>